<dbReference type="GO" id="GO:0070273">
    <property type="term" value="F:phosphatidylinositol-4-phosphate binding"/>
    <property type="evidence" value="ECO:0007669"/>
    <property type="project" value="InterPro"/>
</dbReference>
<evidence type="ECO:0000313" key="7">
    <source>
        <dbReference type="Proteomes" id="UP000317982"/>
    </source>
</evidence>
<keyword evidence="7" id="KW-1185">Reference proteome</keyword>
<keyword evidence="2" id="KW-0333">Golgi apparatus</keyword>
<name>A0A545ANG4_9ACTN</name>
<protein>
    <submittedName>
        <fullName evidence="6">GPP34 family phosphoprotein</fullName>
    </submittedName>
</protein>
<evidence type="ECO:0000256" key="5">
    <source>
        <dbReference type="SAM" id="MobiDB-lite"/>
    </source>
</evidence>
<comment type="subcellular location">
    <subcellularLocation>
        <location evidence="1">Golgi apparatus membrane</location>
        <topology evidence="1">Peripheral membrane protein</topology>
        <orientation evidence="1">Cytoplasmic side</orientation>
    </subcellularLocation>
</comment>
<dbReference type="InParanoid" id="A0A545ANG4"/>
<dbReference type="AlphaFoldDB" id="A0A545ANG4"/>
<keyword evidence="3" id="KW-0446">Lipid-binding</keyword>
<sequence length="188" mass="20485">MITQGSTESVVDRAEPAPWRPAAPMPAQSNDQLYLADDLWLIAHDRPGHKSWLSERALSVGLAGALLAELVLAERLTVKAGRLKVTSRTPTPDSLMHDVMAAVLSEPDGQDVRTWLEALAGRGSEEVPLRTAVPARLVRAGVLQREEHRGCCEPRCTIYRRTAGRAGRVSGYAARPATRPLSRCRTSC</sequence>
<evidence type="ECO:0000256" key="3">
    <source>
        <dbReference type="ARBA" id="ARBA00023121"/>
    </source>
</evidence>
<dbReference type="InterPro" id="IPR038261">
    <property type="entry name" value="GPP34-like_sf"/>
</dbReference>
<comment type="caution">
    <text evidence="6">The sequence shown here is derived from an EMBL/GenBank/DDBJ whole genome shotgun (WGS) entry which is preliminary data.</text>
</comment>
<organism evidence="6 7">
    <name type="scientific">Cryptosporangium phraense</name>
    <dbReference type="NCBI Taxonomy" id="2593070"/>
    <lineage>
        <taxon>Bacteria</taxon>
        <taxon>Bacillati</taxon>
        <taxon>Actinomycetota</taxon>
        <taxon>Actinomycetes</taxon>
        <taxon>Cryptosporangiales</taxon>
        <taxon>Cryptosporangiaceae</taxon>
        <taxon>Cryptosporangium</taxon>
    </lineage>
</organism>
<dbReference type="InterPro" id="IPR008628">
    <property type="entry name" value="GPP34-like"/>
</dbReference>
<dbReference type="OrthoDB" id="3531322at2"/>
<dbReference type="GO" id="GO:0005737">
    <property type="term" value="C:cytoplasm"/>
    <property type="evidence" value="ECO:0007669"/>
    <property type="project" value="UniProtKB-ARBA"/>
</dbReference>
<dbReference type="EMBL" id="VIRS01000016">
    <property type="protein sequence ID" value="TQS42801.1"/>
    <property type="molecule type" value="Genomic_DNA"/>
</dbReference>
<dbReference type="Pfam" id="PF05719">
    <property type="entry name" value="GPP34"/>
    <property type="match status" value="1"/>
</dbReference>
<evidence type="ECO:0000256" key="4">
    <source>
        <dbReference type="ARBA" id="ARBA00023136"/>
    </source>
</evidence>
<proteinExistence type="predicted"/>
<dbReference type="GO" id="GO:0012505">
    <property type="term" value="C:endomembrane system"/>
    <property type="evidence" value="ECO:0007669"/>
    <property type="project" value="UniProtKB-ARBA"/>
</dbReference>
<dbReference type="Proteomes" id="UP000317982">
    <property type="component" value="Unassembled WGS sequence"/>
</dbReference>
<reference evidence="6 7" key="1">
    <citation type="submission" date="2019-07" db="EMBL/GenBank/DDBJ databases">
        <title>Cryptosporangium phraense sp. nov., isolated from plant litter.</title>
        <authorList>
            <person name="Suriyachadkun C."/>
        </authorList>
    </citation>
    <scope>NUCLEOTIDE SEQUENCE [LARGE SCALE GENOMIC DNA]</scope>
    <source>
        <strain evidence="6 7">A-T 5661</strain>
    </source>
</reference>
<evidence type="ECO:0000256" key="1">
    <source>
        <dbReference type="ARBA" id="ARBA00004255"/>
    </source>
</evidence>
<evidence type="ECO:0000313" key="6">
    <source>
        <dbReference type="EMBL" id="TQS42801.1"/>
    </source>
</evidence>
<accession>A0A545ANG4</accession>
<gene>
    <name evidence="6" type="ORF">FL583_22350</name>
</gene>
<feature type="region of interest" description="Disordered" evidence="5">
    <location>
        <begin position="1"/>
        <end position="26"/>
    </location>
</feature>
<evidence type="ECO:0000256" key="2">
    <source>
        <dbReference type="ARBA" id="ARBA00023034"/>
    </source>
</evidence>
<dbReference type="Gene3D" id="1.10.3630.10">
    <property type="entry name" value="yeast vps74-n-term truncation variant domain like"/>
    <property type="match status" value="1"/>
</dbReference>
<keyword evidence="4" id="KW-0472">Membrane</keyword>